<dbReference type="PANTHER" id="PTHR38730:SF1">
    <property type="entry name" value="SLL7028 PROTEIN"/>
    <property type="match status" value="1"/>
</dbReference>
<dbReference type="RefSeq" id="WP_305974076.1">
    <property type="nucleotide sequence ID" value="NZ_JAPJDZ010000006.1"/>
</dbReference>
<dbReference type="InterPro" id="IPR025154">
    <property type="entry name" value="Put_metallopeptidase_dom"/>
</dbReference>
<sequence length="407" mass="45961">MAERLDAEKLWTRFLLVLKTQNPFFSALAMYAKFECTDTVELASTTGKTIHISPQFIDEMPEAELFSYLLHQVLHLALSHSRRGLERNTLLWNMAADIVVNCIITQHVGWSAARNTAWDMRFVDQSVERVYSSLLRSCNDAGSRESHPPEHNNAAATAVDGKQLTSEARYSQLAKKYGCHADLVNDSSVVKVSESYWRAALVQAKHIQRQMTARQSWGNTSAGLEREIELASTSQFDWRDMLWKYASPDMSDYQEFDRRFMYQRRYTEVLLTDNLHVCVAIDTSGSVSMQQLSQFMQELQAVTQCYPHISLQCFFADTELYGPYLLDSSSFALPTPVGGGYTSFEPFFTYLDTHYSSAEQPQAAIYLTDGFGGFPATAPAMPVLWVLTEDGAEDNAVPFGTVVRMRA</sequence>
<proteinExistence type="predicted"/>
<evidence type="ECO:0000259" key="1">
    <source>
        <dbReference type="Pfam" id="PF09967"/>
    </source>
</evidence>
<accession>A0ABT9HWW1</accession>
<gene>
    <name evidence="3" type="ORF">ORJ04_04280</name>
</gene>
<comment type="caution">
    <text evidence="3">The sequence shown here is derived from an EMBL/GenBank/DDBJ whole genome shotgun (WGS) entry which is preliminary data.</text>
</comment>
<evidence type="ECO:0000259" key="2">
    <source>
        <dbReference type="Pfam" id="PF13203"/>
    </source>
</evidence>
<feature type="domain" description="VWA-like" evidence="1">
    <location>
        <begin position="277"/>
        <end position="405"/>
    </location>
</feature>
<dbReference type="Proteomes" id="UP001231109">
    <property type="component" value="Unassembled WGS sequence"/>
</dbReference>
<evidence type="ECO:0000313" key="3">
    <source>
        <dbReference type="EMBL" id="MDP5135166.1"/>
    </source>
</evidence>
<evidence type="ECO:0000313" key="4">
    <source>
        <dbReference type="Proteomes" id="UP001231109"/>
    </source>
</evidence>
<dbReference type="Pfam" id="PF09967">
    <property type="entry name" value="DUF2201"/>
    <property type="match status" value="1"/>
</dbReference>
<dbReference type="PANTHER" id="PTHR38730">
    <property type="entry name" value="SLL7028 PROTEIN"/>
    <property type="match status" value="1"/>
</dbReference>
<feature type="domain" description="Putative metallopeptidase" evidence="2">
    <location>
        <begin position="16"/>
        <end position="244"/>
    </location>
</feature>
<dbReference type="Pfam" id="PF13203">
    <property type="entry name" value="DUF2201_N"/>
    <property type="match status" value="1"/>
</dbReference>
<organism evidence="3 4">
    <name type="scientific">Rheinheimera baltica</name>
    <dbReference type="NCBI Taxonomy" id="67576"/>
    <lineage>
        <taxon>Bacteria</taxon>
        <taxon>Pseudomonadati</taxon>
        <taxon>Pseudomonadota</taxon>
        <taxon>Gammaproteobacteria</taxon>
        <taxon>Chromatiales</taxon>
        <taxon>Chromatiaceae</taxon>
        <taxon>Rheinheimera</taxon>
    </lineage>
</organism>
<reference evidence="3 4" key="1">
    <citation type="submission" date="2022-11" db="EMBL/GenBank/DDBJ databases">
        <title>Viruses from the air-sea interface of a natural surface slick.</title>
        <authorList>
            <person name="Rahlff J."/>
            <person name="Holmfeldt K."/>
        </authorList>
    </citation>
    <scope>NUCLEOTIDE SEQUENCE [LARGE SCALE GENOMIC DNA]</scope>
    <source>
        <strain evidence="3 4">SMS4</strain>
    </source>
</reference>
<dbReference type="EMBL" id="JAPJDZ010000006">
    <property type="protein sequence ID" value="MDP5135166.1"/>
    <property type="molecule type" value="Genomic_DNA"/>
</dbReference>
<name>A0ABT9HWW1_9GAMM</name>
<protein>
    <submittedName>
        <fullName evidence="3">VWA-like domain-containing protein</fullName>
    </submittedName>
</protein>
<keyword evidence="4" id="KW-1185">Reference proteome</keyword>
<dbReference type="InterPro" id="IPR018698">
    <property type="entry name" value="VWA-like_dom"/>
</dbReference>